<dbReference type="InterPro" id="IPR009071">
    <property type="entry name" value="HMG_box_dom"/>
</dbReference>
<accession>A0A251NY86</accession>
<dbReference type="Gramene" id="ONI04259">
    <property type="protein sequence ID" value="ONI04259"/>
    <property type="gene ID" value="PRUPE_6G312100"/>
</dbReference>
<proteinExistence type="predicted"/>
<feature type="region of interest" description="Disordered" evidence="2">
    <location>
        <begin position="261"/>
        <end position="280"/>
    </location>
</feature>
<dbReference type="EMBL" id="CM007656">
    <property type="protein sequence ID" value="ONI04259.1"/>
    <property type="molecule type" value="Genomic_DNA"/>
</dbReference>
<dbReference type="InterPro" id="IPR036910">
    <property type="entry name" value="HMG_box_dom_sf"/>
</dbReference>
<keyword evidence="3" id="KW-1133">Transmembrane helix</keyword>
<evidence type="ECO:0000313" key="7">
    <source>
        <dbReference type="Proteomes" id="UP000006882"/>
    </source>
</evidence>
<sequence length="375" mass="42587">MKTTENQPETEKNGSQCLVTMNSNVTLSEPDDGKSLLELENSEIESFYQRLNKLHNSSGLNLLKAKSESLKKTRKVGIFAYKKQSWNLCSLTSRNVLIQKSVVPLNMLGIKLQITLVTFIFGLIMPLNFDLRQTTLDLHLFYKEVIERGGFIQVTADGRWGEVALALKLDGENLQDPQPLLKLYALFLYQYEQLYYYRERRVKAASTLGHAFYNIGDSSAMEGNCRDNSSPIPNLEDAHVEKKKVPKENYQLTLMGSTSAEQKQFPQLRSKNKEMKKRVGAPRGAQSAYHIFLKIECERLKSTDSGKVKGQNVRYMVDNAWRSLSASEKQPYIEASKKVRERRVAQEVAADEEKILTCQKKTSENGLTGVNDVVQ</sequence>
<dbReference type="SUPFAM" id="SSF46774">
    <property type="entry name" value="ARID-like"/>
    <property type="match status" value="1"/>
</dbReference>
<dbReference type="PROSITE" id="PS50118">
    <property type="entry name" value="HMG_BOX_2"/>
    <property type="match status" value="1"/>
</dbReference>
<feature type="domain" description="ARID" evidence="5">
    <location>
        <begin position="91"/>
        <end position="196"/>
    </location>
</feature>
<feature type="transmembrane region" description="Helical" evidence="3">
    <location>
        <begin position="108"/>
        <end position="129"/>
    </location>
</feature>
<evidence type="ECO:0000256" key="3">
    <source>
        <dbReference type="SAM" id="Phobius"/>
    </source>
</evidence>
<dbReference type="PROSITE" id="PS51011">
    <property type="entry name" value="ARID"/>
    <property type="match status" value="1"/>
</dbReference>
<evidence type="ECO:0000256" key="2">
    <source>
        <dbReference type="SAM" id="MobiDB-lite"/>
    </source>
</evidence>
<keyword evidence="3" id="KW-0812">Transmembrane</keyword>
<name>A0A251NY86_PRUPE</name>
<feature type="domain" description="HMG box" evidence="4">
    <location>
        <begin position="282"/>
        <end position="342"/>
    </location>
</feature>
<dbReference type="STRING" id="3760.A0A251NY86"/>
<keyword evidence="1" id="KW-0238">DNA-binding</keyword>
<dbReference type="Pfam" id="PF09011">
    <property type="entry name" value="HMG_box_2"/>
    <property type="match status" value="1"/>
</dbReference>
<evidence type="ECO:0000259" key="4">
    <source>
        <dbReference type="PROSITE" id="PS50118"/>
    </source>
</evidence>
<dbReference type="Gene3D" id="1.10.150.60">
    <property type="entry name" value="ARID DNA-binding domain"/>
    <property type="match status" value="1"/>
</dbReference>
<dbReference type="Gene3D" id="1.10.30.10">
    <property type="entry name" value="High mobility group box domain"/>
    <property type="match status" value="1"/>
</dbReference>
<organism evidence="6 7">
    <name type="scientific">Prunus persica</name>
    <name type="common">Peach</name>
    <name type="synonym">Amygdalus persica</name>
    <dbReference type="NCBI Taxonomy" id="3760"/>
    <lineage>
        <taxon>Eukaryota</taxon>
        <taxon>Viridiplantae</taxon>
        <taxon>Streptophyta</taxon>
        <taxon>Embryophyta</taxon>
        <taxon>Tracheophyta</taxon>
        <taxon>Spermatophyta</taxon>
        <taxon>Magnoliopsida</taxon>
        <taxon>eudicotyledons</taxon>
        <taxon>Gunneridae</taxon>
        <taxon>Pentapetalae</taxon>
        <taxon>rosids</taxon>
        <taxon>fabids</taxon>
        <taxon>Rosales</taxon>
        <taxon>Rosaceae</taxon>
        <taxon>Amygdaloideae</taxon>
        <taxon>Amygdaleae</taxon>
        <taxon>Prunus</taxon>
    </lineage>
</organism>
<dbReference type="AlphaFoldDB" id="A0A251NY86"/>
<dbReference type="PANTHER" id="PTHR46691:SF5">
    <property type="entry name" value="HMG (HIGH MOBILITY GROUP) BOX PROTEIN"/>
    <property type="match status" value="1"/>
</dbReference>
<protein>
    <recommendedName>
        <fullName evidence="8">ARID domain-containing protein</fullName>
    </recommendedName>
</protein>
<evidence type="ECO:0000259" key="5">
    <source>
        <dbReference type="PROSITE" id="PS51011"/>
    </source>
</evidence>
<dbReference type="Proteomes" id="UP000006882">
    <property type="component" value="Chromosome G6"/>
</dbReference>
<keyword evidence="1" id="KW-0539">Nucleus</keyword>
<evidence type="ECO:0008006" key="8">
    <source>
        <dbReference type="Google" id="ProtNLM"/>
    </source>
</evidence>
<dbReference type="SUPFAM" id="SSF47095">
    <property type="entry name" value="HMG-box"/>
    <property type="match status" value="1"/>
</dbReference>
<dbReference type="PANTHER" id="PTHR46691">
    <property type="entry name" value="HIGH MOBILITY GROUP B PROTEIN 9"/>
    <property type="match status" value="1"/>
</dbReference>
<evidence type="ECO:0000313" key="6">
    <source>
        <dbReference type="EMBL" id="ONI04259.1"/>
    </source>
</evidence>
<dbReference type="Pfam" id="PF01388">
    <property type="entry name" value="ARID"/>
    <property type="match status" value="1"/>
</dbReference>
<dbReference type="GO" id="GO:0005634">
    <property type="term" value="C:nucleus"/>
    <property type="evidence" value="ECO:0000318"/>
    <property type="project" value="GO_Central"/>
</dbReference>
<keyword evidence="3" id="KW-0472">Membrane</keyword>
<dbReference type="CDD" id="cd16100">
    <property type="entry name" value="ARID"/>
    <property type="match status" value="1"/>
</dbReference>
<dbReference type="SMART" id="SM01014">
    <property type="entry name" value="ARID"/>
    <property type="match status" value="1"/>
</dbReference>
<keyword evidence="7" id="KW-1185">Reference proteome</keyword>
<feature type="DNA-binding region" description="HMG box" evidence="1">
    <location>
        <begin position="282"/>
        <end position="342"/>
    </location>
</feature>
<reference evidence="6 7" key="1">
    <citation type="journal article" date="2013" name="Nat. Genet.">
        <title>The high-quality draft genome of peach (Prunus persica) identifies unique patterns of genetic diversity, domestication and genome evolution.</title>
        <authorList>
            <consortium name="International Peach Genome Initiative"/>
            <person name="Verde I."/>
            <person name="Abbott A.G."/>
            <person name="Scalabrin S."/>
            <person name="Jung S."/>
            <person name="Shu S."/>
            <person name="Marroni F."/>
            <person name="Zhebentyayeva T."/>
            <person name="Dettori M.T."/>
            <person name="Grimwood J."/>
            <person name="Cattonaro F."/>
            <person name="Zuccolo A."/>
            <person name="Rossini L."/>
            <person name="Jenkins J."/>
            <person name="Vendramin E."/>
            <person name="Meisel L.A."/>
            <person name="Decroocq V."/>
            <person name="Sosinski B."/>
            <person name="Prochnik S."/>
            <person name="Mitros T."/>
            <person name="Policriti A."/>
            <person name="Cipriani G."/>
            <person name="Dondini L."/>
            <person name="Ficklin S."/>
            <person name="Goodstein D.M."/>
            <person name="Xuan P."/>
            <person name="Del Fabbro C."/>
            <person name="Aramini V."/>
            <person name="Copetti D."/>
            <person name="Gonzalez S."/>
            <person name="Horner D.S."/>
            <person name="Falchi R."/>
            <person name="Lucas S."/>
            <person name="Mica E."/>
            <person name="Maldonado J."/>
            <person name="Lazzari B."/>
            <person name="Bielenberg D."/>
            <person name="Pirona R."/>
            <person name="Miculan M."/>
            <person name="Barakat A."/>
            <person name="Testolin R."/>
            <person name="Stella A."/>
            <person name="Tartarini S."/>
            <person name="Tonutti P."/>
            <person name="Arus P."/>
            <person name="Orellana A."/>
            <person name="Wells C."/>
            <person name="Main D."/>
            <person name="Vizzotto G."/>
            <person name="Silva H."/>
            <person name="Salamini F."/>
            <person name="Schmutz J."/>
            <person name="Morgante M."/>
            <person name="Rokhsar D.S."/>
        </authorList>
    </citation>
    <scope>NUCLEOTIDE SEQUENCE [LARGE SCALE GENOMIC DNA]</scope>
    <source>
        <strain evidence="7">cv. Nemared</strain>
    </source>
</reference>
<dbReference type="GO" id="GO:0003677">
    <property type="term" value="F:DNA binding"/>
    <property type="evidence" value="ECO:0000318"/>
    <property type="project" value="GO_Central"/>
</dbReference>
<dbReference type="InterPro" id="IPR001606">
    <property type="entry name" value="ARID_dom"/>
</dbReference>
<evidence type="ECO:0000256" key="1">
    <source>
        <dbReference type="PROSITE-ProRule" id="PRU00267"/>
    </source>
</evidence>
<gene>
    <name evidence="6" type="ORF">PRUPE_6G312100</name>
</gene>
<dbReference type="InterPro" id="IPR036431">
    <property type="entry name" value="ARID_dom_sf"/>
</dbReference>